<dbReference type="EMBL" id="CP002529">
    <property type="protein sequence ID" value="ADY02266.1"/>
    <property type="molecule type" value="Genomic_DNA"/>
</dbReference>
<proteinExistence type="predicted"/>
<protein>
    <submittedName>
        <fullName evidence="1">Zinc finger CDGSH-type domain protein</fullName>
    </submittedName>
</protein>
<name>F0QWP9_VULM7</name>
<keyword evidence="2" id="KW-1185">Reference proteome</keyword>
<gene>
    <name evidence="1" type="ordered locus">VMUT_2069</name>
</gene>
<evidence type="ECO:0000313" key="1">
    <source>
        <dbReference type="EMBL" id="ADY02266.1"/>
    </source>
</evidence>
<dbReference type="STRING" id="985053.VMUT_2069"/>
<dbReference type="Proteomes" id="UP000007485">
    <property type="component" value="Chromosome"/>
</dbReference>
<accession>F0QWP9</accession>
<evidence type="ECO:0000313" key="2">
    <source>
        <dbReference type="Proteomes" id="UP000007485"/>
    </source>
</evidence>
<dbReference type="AlphaFoldDB" id="F0QWP9"/>
<organism evidence="1 2">
    <name type="scientific">Vulcanisaeta moutnovskia (strain 768-28)</name>
    <dbReference type="NCBI Taxonomy" id="985053"/>
    <lineage>
        <taxon>Archaea</taxon>
        <taxon>Thermoproteota</taxon>
        <taxon>Thermoprotei</taxon>
        <taxon>Thermoproteales</taxon>
        <taxon>Thermoproteaceae</taxon>
        <taxon>Vulcanisaeta</taxon>
    </lineage>
</organism>
<dbReference type="eggNOG" id="arCOG01667">
    <property type="taxonomic scope" value="Archaea"/>
</dbReference>
<dbReference type="HOGENOM" id="CLU_215170_0_0_2"/>
<sequence length="50" mass="5859">MCGLSDTYPICSGKHKLVRDEEDNRIYSYDQNGNRLGMVNLENVERLRRV</sequence>
<reference evidence="1 2" key="1">
    <citation type="journal article" date="2011" name="J. Bacteriol.">
        <title>Complete genome sequence of 'Vulcanisaeta moutnovskia' strain 768-28, a novel member of the hyperthermophilic crenarchaeal genus vulcanisaeta.</title>
        <authorList>
            <person name="Gumerov V.M."/>
            <person name="Mardanov A.V."/>
            <person name="Beletsky A.V."/>
            <person name="Prokofeva M.I."/>
            <person name="Bonch-Osmolovskaya E.A."/>
            <person name="Ravin N.V."/>
            <person name="Skryabin K.G."/>
        </authorList>
    </citation>
    <scope>NUCLEOTIDE SEQUENCE [LARGE SCALE GENOMIC DNA]</scope>
    <source>
        <strain evidence="1 2">768-28</strain>
    </source>
</reference>
<dbReference type="KEGG" id="vmo:VMUT_2069"/>
<dbReference type="OrthoDB" id="5781at2157"/>